<gene>
    <name evidence="1" type="ORF">Pan44_50820</name>
</gene>
<dbReference type="EMBL" id="CP036271">
    <property type="protein sequence ID" value="QDT57017.1"/>
    <property type="molecule type" value="Genomic_DNA"/>
</dbReference>
<dbReference type="Proteomes" id="UP000315700">
    <property type="component" value="Chromosome"/>
</dbReference>
<keyword evidence="2" id="KW-1185">Reference proteome</keyword>
<dbReference type="AlphaFoldDB" id="A0A517SLL6"/>
<dbReference type="SUPFAM" id="SSF52266">
    <property type="entry name" value="SGNH hydrolase"/>
    <property type="match status" value="1"/>
</dbReference>
<dbReference type="RefSeq" id="WP_197453630.1">
    <property type="nucleotide sequence ID" value="NZ_CP036271.1"/>
</dbReference>
<evidence type="ECO:0000313" key="1">
    <source>
        <dbReference type="EMBL" id="QDT57017.1"/>
    </source>
</evidence>
<reference evidence="1 2" key="1">
    <citation type="submission" date="2019-02" db="EMBL/GenBank/DDBJ databases">
        <title>Deep-cultivation of Planctomycetes and their phenomic and genomic characterization uncovers novel biology.</title>
        <authorList>
            <person name="Wiegand S."/>
            <person name="Jogler M."/>
            <person name="Boedeker C."/>
            <person name="Pinto D."/>
            <person name="Vollmers J."/>
            <person name="Rivas-Marin E."/>
            <person name="Kohn T."/>
            <person name="Peeters S.H."/>
            <person name="Heuer A."/>
            <person name="Rast P."/>
            <person name="Oberbeckmann S."/>
            <person name="Bunk B."/>
            <person name="Jeske O."/>
            <person name="Meyerdierks A."/>
            <person name="Storesund J.E."/>
            <person name="Kallscheuer N."/>
            <person name="Luecker S."/>
            <person name="Lage O.M."/>
            <person name="Pohl T."/>
            <person name="Merkel B.J."/>
            <person name="Hornburger P."/>
            <person name="Mueller R.-W."/>
            <person name="Bruemmer F."/>
            <person name="Labrenz M."/>
            <person name="Spormann A.M."/>
            <person name="Op den Camp H."/>
            <person name="Overmann J."/>
            <person name="Amann R."/>
            <person name="Jetten M.S.M."/>
            <person name="Mascher T."/>
            <person name="Medema M.H."/>
            <person name="Devos D.P."/>
            <person name="Kaster A.-K."/>
            <person name="Ovreas L."/>
            <person name="Rohde M."/>
            <person name="Galperin M.Y."/>
            <person name="Jogler C."/>
        </authorList>
    </citation>
    <scope>NUCLEOTIDE SEQUENCE [LARGE SCALE GENOMIC DNA]</scope>
    <source>
        <strain evidence="1 2">Pan44</strain>
    </source>
</reference>
<sequence length="104" mass="11109">MAVAALFAFGDRARQAGFKVLVLTVLPAGDGVGIVPADYTARTLAINDRLRSEWQDHFDAFADVAVHPALMDPMNTTTYDAEDRLHLTADGARAVAGPLGELAR</sequence>
<evidence type="ECO:0000313" key="2">
    <source>
        <dbReference type="Proteomes" id="UP000315700"/>
    </source>
</evidence>
<dbReference type="InParanoid" id="A0A517SLL6"/>
<dbReference type="InterPro" id="IPR036514">
    <property type="entry name" value="SGNH_hydro_sf"/>
</dbReference>
<dbReference type="KEGG" id="ccos:Pan44_50820"/>
<accession>A0A517SLL6</accession>
<proteinExistence type="predicted"/>
<organism evidence="1 2">
    <name type="scientific">Caulifigura coniformis</name>
    <dbReference type="NCBI Taxonomy" id="2527983"/>
    <lineage>
        <taxon>Bacteria</taxon>
        <taxon>Pseudomonadati</taxon>
        <taxon>Planctomycetota</taxon>
        <taxon>Planctomycetia</taxon>
        <taxon>Planctomycetales</taxon>
        <taxon>Planctomycetaceae</taxon>
        <taxon>Caulifigura</taxon>
    </lineage>
</organism>
<dbReference type="Gene3D" id="3.40.50.1110">
    <property type="entry name" value="SGNH hydrolase"/>
    <property type="match status" value="1"/>
</dbReference>
<name>A0A517SLL6_9PLAN</name>
<evidence type="ECO:0008006" key="3">
    <source>
        <dbReference type="Google" id="ProtNLM"/>
    </source>
</evidence>
<protein>
    <recommendedName>
        <fullName evidence="3">SGNH hydrolase-type esterase domain-containing protein</fullName>
    </recommendedName>
</protein>
<dbReference type="GO" id="GO:0016788">
    <property type="term" value="F:hydrolase activity, acting on ester bonds"/>
    <property type="evidence" value="ECO:0007669"/>
    <property type="project" value="UniProtKB-ARBA"/>
</dbReference>